<dbReference type="InterPro" id="IPR029787">
    <property type="entry name" value="Nucleotide_cyclase"/>
</dbReference>
<evidence type="ECO:0000256" key="3">
    <source>
        <dbReference type="SAM" id="Phobius"/>
    </source>
</evidence>
<feature type="domain" description="GGDEF" evidence="4">
    <location>
        <begin position="251"/>
        <end position="382"/>
    </location>
</feature>
<feature type="transmembrane region" description="Helical" evidence="3">
    <location>
        <begin position="117"/>
        <end position="137"/>
    </location>
</feature>
<evidence type="ECO:0000256" key="1">
    <source>
        <dbReference type="ARBA" id="ARBA00012528"/>
    </source>
</evidence>
<feature type="transmembrane region" description="Helical" evidence="3">
    <location>
        <begin position="62"/>
        <end position="80"/>
    </location>
</feature>
<keyword evidence="3" id="KW-0472">Membrane</keyword>
<reference evidence="5 6" key="1">
    <citation type="submission" date="2017-05" db="EMBL/GenBank/DDBJ databases">
        <authorList>
            <person name="Varghese N."/>
            <person name="Submissions S."/>
        </authorList>
    </citation>
    <scope>NUCLEOTIDE SEQUENCE [LARGE SCALE GENOMIC DNA]</scope>
    <source>
        <strain evidence="5 6">DSM 26001</strain>
    </source>
</reference>
<proteinExistence type="predicted"/>
<dbReference type="InterPro" id="IPR043128">
    <property type="entry name" value="Rev_trsase/Diguanyl_cyclase"/>
</dbReference>
<dbReference type="Pfam" id="PF00990">
    <property type="entry name" value="GGDEF"/>
    <property type="match status" value="1"/>
</dbReference>
<evidence type="ECO:0000256" key="2">
    <source>
        <dbReference type="ARBA" id="ARBA00034247"/>
    </source>
</evidence>
<evidence type="ECO:0000313" key="6">
    <source>
        <dbReference type="Proteomes" id="UP001158049"/>
    </source>
</evidence>
<dbReference type="Proteomes" id="UP001158049">
    <property type="component" value="Unassembled WGS sequence"/>
</dbReference>
<gene>
    <name evidence="5" type="ORF">SAMN06295970_103281</name>
</gene>
<comment type="caution">
    <text evidence="5">The sequence shown here is derived from an EMBL/GenBank/DDBJ whole genome shotgun (WGS) entry which is preliminary data.</text>
</comment>
<dbReference type="CDD" id="cd01949">
    <property type="entry name" value="GGDEF"/>
    <property type="match status" value="1"/>
</dbReference>
<dbReference type="EC" id="2.7.7.65" evidence="1"/>
<dbReference type="EMBL" id="FXUL01000003">
    <property type="protein sequence ID" value="SMP53387.1"/>
    <property type="molecule type" value="Genomic_DNA"/>
</dbReference>
<feature type="transmembrane region" description="Helical" evidence="3">
    <location>
        <begin position="184"/>
        <end position="203"/>
    </location>
</feature>
<keyword evidence="6" id="KW-1185">Reference proteome</keyword>
<accession>A0ABY1Q1X1</accession>
<feature type="transmembrane region" description="Helical" evidence="3">
    <location>
        <begin position="37"/>
        <end position="56"/>
    </location>
</feature>
<dbReference type="PROSITE" id="PS50887">
    <property type="entry name" value="GGDEF"/>
    <property type="match status" value="1"/>
</dbReference>
<evidence type="ECO:0000313" key="5">
    <source>
        <dbReference type="EMBL" id="SMP53387.1"/>
    </source>
</evidence>
<comment type="catalytic activity">
    <reaction evidence="2">
        <text>2 GTP = 3',3'-c-di-GMP + 2 diphosphate</text>
        <dbReference type="Rhea" id="RHEA:24898"/>
        <dbReference type="ChEBI" id="CHEBI:33019"/>
        <dbReference type="ChEBI" id="CHEBI:37565"/>
        <dbReference type="ChEBI" id="CHEBI:58805"/>
        <dbReference type="EC" id="2.7.7.65"/>
    </reaction>
</comment>
<dbReference type="Gene3D" id="3.30.70.270">
    <property type="match status" value="1"/>
</dbReference>
<dbReference type="PANTHER" id="PTHR45138">
    <property type="entry name" value="REGULATORY COMPONENTS OF SENSORY TRANSDUCTION SYSTEM"/>
    <property type="match status" value="1"/>
</dbReference>
<dbReference type="SUPFAM" id="SSF55073">
    <property type="entry name" value="Nucleotide cyclase"/>
    <property type="match status" value="1"/>
</dbReference>
<dbReference type="PANTHER" id="PTHR45138:SF9">
    <property type="entry name" value="DIGUANYLATE CYCLASE DGCM-RELATED"/>
    <property type="match status" value="1"/>
</dbReference>
<feature type="transmembrane region" description="Helical" evidence="3">
    <location>
        <begin position="149"/>
        <end position="172"/>
    </location>
</feature>
<dbReference type="RefSeq" id="WP_283441544.1">
    <property type="nucleotide sequence ID" value="NZ_FXUL01000003.1"/>
</dbReference>
<keyword evidence="3" id="KW-1133">Transmembrane helix</keyword>
<organism evidence="5 6">
    <name type="scientific">Noviherbaspirillum suwonense</name>
    <dbReference type="NCBI Taxonomy" id="1224511"/>
    <lineage>
        <taxon>Bacteria</taxon>
        <taxon>Pseudomonadati</taxon>
        <taxon>Pseudomonadota</taxon>
        <taxon>Betaproteobacteria</taxon>
        <taxon>Burkholderiales</taxon>
        <taxon>Oxalobacteraceae</taxon>
        <taxon>Noviherbaspirillum</taxon>
    </lineage>
</organism>
<dbReference type="InterPro" id="IPR000160">
    <property type="entry name" value="GGDEF_dom"/>
</dbReference>
<keyword evidence="3" id="KW-0812">Transmembrane</keyword>
<dbReference type="InterPro" id="IPR050469">
    <property type="entry name" value="Diguanylate_Cyclase"/>
</dbReference>
<evidence type="ECO:0000259" key="4">
    <source>
        <dbReference type="PROSITE" id="PS50887"/>
    </source>
</evidence>
<dbReference type="NCBIfam" id="TIGR00254">
    <property type="entry name" value="GGDEF"/>
    <property type="match status" value="1"/>
</dbReference>
<feature type="transmembrane region" description="Helical" evidence="3">
    <location>
        <begin position="6"/>
        <end position="25"/>
    </location>
</feature>
<feature type="transmembrane region" description="Helical" evidence="3">
    <location>
        <begin position="92"/>
        <end position="111"/>
    </location>
</feature>
<name>A0ABY1Q1X1_9BURK</name>
<dbReference type="SMART" id="SM00267">
    <property type="entry name" value="GGDEF"/>
    <property type="match status" value="1"/>
</dbReference>
<sequence length="383" mass="41313">MLSPVTLLLITAALSVIMLLVLGSLMRSGIPGVRSWFAANVLAVLALLLYAGRGVLPPLLSVEAANGLLAMCIAVIYAGFQQFFQRPVPVRMLAVGWICTMAGVAGFHYLVDAIAMRTVAVSLFHGAVCAAIGVTILRCQAQAGSRYSYFFTAGVALLLAASHLGRGLMYALQSDMQTADYQTTAWNLFFLAVGTLVLPLLTMGGMMMVHDRMVVRAEEQANRDYLTGAWSRRALFQVADRELRRVARHRDPVSLLILDVDHFKQINDSHGHAEGDRVLVDLVLRASAIVREIDCFARLGGEEFALLLTHSDAAAALQVADRLRQVLEQPVPTAAAITGYTVSVGVATLQAGEQFSALLARADAALYQAKHAGRNRVRVAELA</sequence>
<protein>
    <recommendedName>
        <fullName evidence="1">diguanylate cyclase</fullName>
        <ecNumber evidence="1">2.7.7.65</ecNumber>
    </recommendedName>
</protein>